<proteinExistence type="predicted"/>
<sequence>MLAAPAENSMENTAFHVQTATGLHVDYDKGGNRSMTGNSNSAPPLVLAAAVANPTRLDAPTNLPNHDADELAN</sequence>
<evidence type="ECO:0000313" key="2">
    <source>
        <dbReference type="Proteomes" id="UP000815677"/>
    </source>
</evidence>
<dbReference type="EMBL" id="DF842877">
    <property type="protein sequence ID" value="GAT46830.1"/>
    <property type="molecule type" value="Genomic_DNA"/>
</dbReference>
<gene>
    <name evidence="1" type="ORF">MCHLO_04329</name>
</gene>
<evidence type="ECO:0000313" key="1">
    <source>
        <dbReference type="EMBL" id="GAT46830.1"/>
    </source>
</evidence>
<accession>A0ABQ0L794</accession>
<evidence type="ECO:0008006" key="3">
    <source>
        <dbReference type="Google" id="ProtNLM"/>
    </source>
</evidence>
<keyword evidence="2" id="KW-1185">Reference proteome</keyword>
<protein>
    <recommendedName>
        <fullName evidence="3">Peptidase S8/S53 domain-containing protein</fullName>
    </recommendedName>
</protein>
<organism evidence="1 2">
    <name type="scientific">Mycena chlorophos</name>
    <name type="common">Agaric fungus</name>
    <name type="synonym">Agaricus chlorophos</name>
    <dbReference type="NCBI Taxonomy" id="658473"/>
    <lineage>
        <taxon>Eukaryota</taxon>
        <taxon>Fungi</taxon>
        <taxon>Dikarya</taxon>
        <taxon>Basidiomycota</taxon>
        <taxon>Agaricomycotina</taxon>
        <taxon>Agaricomycetes</taxon>
        <taxon>Agaricomycetidae</taxon>
        <taxon>Agaricales</taxon>
        <taxon>Marasmiineae</taxon>
        <taxon>Mycenaceae</taxon>
        <taxon>Mycena</taxon>
    </lineage>
</organism>
<dbReference type="Proteomes" id="UP000815677">
    <property type="component" value="Unassembled WGS sequence"/>
</dbReference>
<name>A0ABQ0L794_MYCCL</name>
<reference evidence="1" key="1">
    <citation type="submission" date="2014-09" db="EMBL/GenBank/DDBJ databases">
        <title>Genome sequence of the luminous mushroom Mycena chlorophos for searching fungal bioluminescence genes.</title>
        <authorList>
            <person name="Tanaka Y."/>
            <person name="Kasuga D."/>
            <person name="Oba Y."/>
            <person name="Hase S."/>
            <person name="Sato K."/>
            <person name="Oba Y."/>
            <person name="Sakakibara Y."/>
        </authorList>
    </citation>
    <scope>NUCLEOTIDE SEQUENCE</scope>
</reference>